<keyword evidence="3" id="KW-1185">Reference proteome</keyword>
<reference evidence="2 3" key="1">
    <citation type="submission" date="2020-08" db="EMBL/GenBank/DDBJ databases">
        <title>Sequencing the genomes of 1000 actinobacteria strains.</title>
        <authorList>
            <person name="Klenk H.-P."/>
        </authorList>
    </citation>
    <scope>NUCLEOTIDE SEQUENCE [LARGE SCALE GENOMIC DNA]</scope>
    <source>
        <strain evidence="2 3">DSM 44936</strain>
    </source>
</reference>
<dbReference type="EMBL" id="JACHIU010000001">
    <property type="protein sequence ID" value="MBB6476123.1"/>
    <property type="molecule type" value="Genomic_DNA"/>
</dbReference>
<protein>
    <submittedName>
        <fullName evidence="2">Trans-aconitate methyltransferase</fullName>
    </submittedName>
</protein>
<dbReference type="GO" id="GO:0008168">
    <property type="term" value="F:methyltransferase activity"/>
    <property type="evidence" value="ECO:0007669"/>
    <property type="project" value="UniProtKB-KW"/>
</dbReference>
<dbReference type="Pfam" id="PF13649">
    <property type="entry name" value="Methyltransf_25"/>
    <property type="match status" value="1"/>
</dbReference>
<evidence type="ECO:0000259" key="1">
    <source>
        <dbReference type="Pfam" id="PF13649"/>
    </source>
</evidence>
<keyword evidence="2" id="KW-0489">Methyltransferase</keyword>
<sequence length="267" mass="28132">MKPDQAAEVFNSTSIEFAEISPVLWDPIGAATVKAAGIRQGNRVLDICCGAGASAIPAAQATGPHGHVDAIDVAAALLDHGRRRAAAHGLRNVRFVEADATTWTPDTPYDAAICVHGVYFLPDMDRSVDRLTTLLTPGGRFAVTTWTQSALETYGDVFRAAVGHVRGAPVTSPSSSPSVTRIRTTQGLATWLTERGLSDVQVAETPLSVPLTPDMAWLLVNGTGYRAMLTGMDATEIAAVQTELLSRLEHAGVEELDASFLVGVGSV</sequence>
<dbReference type="RefSeq" id="WP_184985947.1">
    <property type="nucleotide sequence ID" value="NZ_BAAALO010000100.1"/>
</dbReference>
<dbReference type="SUPFAM" id="SSF53335">
    <property type="entry name" value="S-adenosyl-L-methionine-dependent methyltransferases"/>
    <property type="match status" value="1"/>
</dbReference>
<accession>A0A7X0IJJ8</accession>
<dbReference type="PANTHER" id="PTHR43591">
    <property type="entry name" value="METHYLTRANSFERASE"/>
    <property type="match status" value="1"/>
</dbReference>
<dbReference type="Proteomes" id="UP000555564">
    <property type="component" value="Unassembled WGS sequence"/>
</dbReference>
<name>A0A7X0IJJ8_9ACTN</name>
<evidence type="ECO:0000313" key="2">
    <source>
        <dbReference type="EMBL" id="MBB6476123.1"/>
    </source>
</evidence>
<organism evidence="2 3">
    <name type="scientific">Sphaerisporangium rubeum</name>
    <dbReference type="NCBI Taxonomy" id="321317"/>
    <lineage>
        <taxon>Bacteria</taxon>
        <taxon>Bacillati</taxon>
        <taxon>Actinomycetota</taxon>
        <taxon>Actinomycetes</taxon>
        <taxon>Streptosporangiales</taxon>
        <taxon>Streptosporangiaceae</taxon>
        <taxon>Sphaerisporangium</taxon>
    </lineage>
</organism>
<keyword evidence="2" id="KW-0808">Transferase</keyword>
<dbReference type="PANTHER" id="PTHR43591:SF24">
    <property type="entry name" value="2-METHOXY-6-POLYPRENYL-1,4-BENZOQUINOL METHYLASE, MITOCHONDRIAL"/>
    <property type="match status" value="1"/>
</dbReference>
<feature type="domain" description="Methyltransferase" evidence="1">
    <location>
        <begin position="44"/>
        <end position="139"/>
    </location>
</feature>
<evidence type="ECO:0000313" key="3">
    <source>
        <dbReference type="Proteomes" id="UP000555564"/>
    </source>
</evidence>
<dbReference type="Gene3D" id="3.40.50.150">
    <property type="entry name" value="Vaccinia Virus protein VP39"/>
    <property type="match status" value="1"/>
</dbReference>
<comment type="caution">
    <text evidence="2">The sequence shown here is derived from an EMBL/GenBank/DDBJ whole genome shotgun (WGS) entry which is preliminary data.</text>
</comment>
<dbReference type="InterPro" id="IPR029063">
    <property type="entry name" value="SAM-dependent_MTases_sf"/>
</dbReference>
<dbReference type="CDD" id="cd02440">
    <property type="entry name" value="AdoMet_MTases"/>
    <property type="match status" value="1"/>
</dbReference>
<dbReference type="GO" id="GO:0032259">
    <property type="term" value="P:methylation"/>
    <property type="evidence" value="ECO:0007669"/>
    <property type="project" value="UniProtKB-KW"/>
</dbReference>
<dbReference type="InterPro" id="IPR041698">
    <property type="entry name" value="Methyltransf_25"/>
</dbReference>
<gene>
    <name evidence="2" type="ORF">BJ992_005554</name>
</gene>
<dbReference type="AlphaFoldDB" id="A0A7X0IJJ8"/>
<proteinExistence type="predicted"/>